<feature type="transmembrane region" description="Helical" evidence="1">
    <location>
        <begin position="66"/>
        <end position="86"/>
    </location>
</feature>
<name>B1ZQT5_OPITP</name>
<feature type="signal peptide" evidence="2">
    <location>
        <begin position="1"/>
        <end position="18"/>
    </location>
</feature>
<keyword evidence="1" id="KW-0472">Membrane</keyword>
<evidence type="ECO:0000313" key="4">
    <source>
        <dbReference type="Proteomes" id="UP000007013"/>
    </source>
</evidence>
<dbReference type="AlphaFoldDB" id="B1ZQT5"/>
<feature type="transmembrane region" description="Helical" evidence="1">
    <location>
        <begin position="98"/>
        <end position="117"/>
    </location>
</feature>
<keyword evidence="2" id="KW-0732">Signal</keyword>
<sequence>MKKLPFCVLLSSALFAIAGTVLLLHVAPQPAPFPLFFPLVWDLVMVGTAASIVLRCDCARCAGITWGIFCILASLAIGAAAFWWLLPQQAEPHGTQRLVFMLVTVAFGLVFGIWQLFAVNSPSVRSWTDAHTGGSHSHS</sequence>
<dbReference type="KEGG" id="ote:Oter_4562"/>
<accession>B1ZQT5</accession>
<evidence type="ECO:0000256" key="1">
    <source>
        <dbReference type="SAM" id="Phobius"/>
    </source>
</evidence>
<keyword evidence="4" id="KW-1185">Reference proteome</keyword>
<reference evidence="3 4" key="1">
    <citation type="journal article" date="2011" name="J. Bacteriol.">
        <title>Genome sequence of the verrucomicrobium Opitutus terrae PB90-1, an abundant inhabitant of rice paddy soil ecosystems.</title>
        <authorList>
            <person name="van Passel M.W."/>
            <person name="Kant R."/>
            <person name="Palva A."/>
            <person name="Copeland A."/>
            <person name="Lucas S."/>
            <person name="Lapidus A."/>
            <person name="Glavina del Rio T."/>
            <person name="Pitluck S."/>
            <person name="Goltsman E."/>
            <person name="Clum A."/>
            <person name="Sun H."/>
            <person name="Schmutz J."/>
            <person name="Larimer F.W."/>
            <person name="Land M.L."/>
            <person name="Hauser L."/>
            <person name="Kyrpides N."/>
            <person name="Mikhailova N."/>
            <person name="Richardson P.P."/>
            <person name="Janssen P.H."/>
            <person name="de Vos W.M."/>
            <person name="Smidt H."/>
        </authorList>
    </citation>
    <scope>NUCLEOTIDE SEQUENCE [LARGE SCALE GENOMIC DNA]</scope>
    <source>
        <strain evidence="4">DSM 11246 / JCM 15787 / PB90-1</strain>
    </source>
</reference>
<feature type="transmembrane region" description="Helical" evidence="1">
    <location>
        <begin position="33"/>
        <end position="54"/>
    </location>
</feature>
<dbReference type="EMBL" id="CP001032">
    <property type="protein sequence ID" value="ACB77833.1"/>
    <property type="molecule type" value="Genomic_DNA"/>
</dbReference>
<proteinExistence type="predicted"/>
<dbReference type="HOGENOM" id="CLU_1843108_0_0_0"/>
<evidence type="ECO:0000313" key="3">
    <source>
        <dbReference type="EMBL" id="ACB77833.1"/>
    </source>
</evidence>
<keyword evidence="1" id="KW-1133">Transmembrane helix</keyword>
<dbReference type="RefSeq" id="WP_012377347.1">
    <property type="nucleotide sequence ID" value="NC_010571.1"/>
</dbReference>
<protein>
    <recommendedName>
        <fullName evidence="5">Transmembrane protein</fullName>
    </recommendedName>
</protein>
<gene>
    <name evidence="3" type="ordered locus">Oter_4562</name>
</gene>
<organism evidence="3 4">
    <name type="scientific">Opitutus terrae (strain DSM 11246 / JCM 15787 / PB90-1)</name>
    <dbReference type="NCBI Taxonomy" id="452637"/>
    <lineage>
        <taxon>Bacteria</taxon>
        <taxon>Pseudomonadati</taxon>
        <taxon>Verrucomicrobiota</taxon>
        <taxon>Opitutia</taxon>
        <taxon>Opitutales</taxon>
        <taxon>Opitutaceae</taxon>
        <taxon>Opitutus</taxon>
    </lineage>
</organism>
<keyword evidence="1" id="KW-0812">Transmembrane</keyword>
<evidence type="ECO:0000256" key="2">
    <source>
        <dbReference type="SAM" id="SignalP"/>
    </source>
</evidence>
<feature type="chain" id="PRO_5002774859" description="Transmembrane protein" evidence="2">
    <location>
        <begin position="19"/>
        <end position="139"/>
    </location>
</feature>
<dbReference type="STRING" id="452637.Oter_4562"/>
<dbReference type="Proteomes" id="UP000007013">
    <property type="component" value="Chromosome"/>
</dbReference>
<evidence type="ECO:0008006" key="5">
    <source>
        <dbReference type="Google" id="ProtNLM"/>
    </source>
</evidence>